<feature type="compositionally biased region" description="Polar residues" evidence="1">
    <location>
        <begin position="50"/>
        <end position="66"/>
    </location>
</feature>
<dbReference type="InParanoid" id="W3WK81"/>
<proteinExistence type="predicted"/>
<dbReference type="KEGG" id="pfy:PFICI_14119"/>
<accession>W3WK81</accession>
<evidence type="ECO:0000313" key="3">
    <source>
        <dbReference type="Proteomes" id="UP000030651"/>
    </source>
</evidence>
<dbReference type="GeneID" id="19279132"/>
<dbReference type="RefSeq" id="XP_007840891.1">
    <property type="nucleotide sequence ID" value="XM_007842700.1"/>
</dbReference>
<evidence type="ECO:0000256" key="1">
    <source>
        <dbReference type="SAM" id="MobiDB-lite"/>
    </source>
</evidence>
<reference evidence="3" key="1">
    <citation type="journal article" date="2015" name="BMC Genomics">
        <title>Genomic and transcriptomic analysis of the endophytic fungus Pestalotiopsis fici reveals its lifestyle and high potential for synthesis of natural products.</title>
        <authorList>
            <person name="Wang X."/>
            <person name="Zhang X."/>
            <person name="Liu L."/>
            <person name="Xiang M."/>
            <person name="Wang W."/>
            <person name="Sun X."/>
            <person name="Che Y."/>
            <person name="Guo L."/>
            <person name="Liu G."/>
            <person name="Guo L."/>
            <person name="Wang C."/>
            <person name="Yin W.B."/>
            <person name="Stadler M."/>
            <person name="Zhang X."/>
            <person name="Liu X."/>
        </authorList>
    </citation>
    <scope>NUCLEOTIDE SEQUENCE [LARGE SCALE GENOMIC DNA]</scope>
    <source>
        <strain evidence="3">W106-1 / CGMCC3.15140</strain>
    </source>
</reference>
<dbReference type="AlphaFoldDB" id="W3WK81"/>
<evidence type="ECO:0000313" key="2">
    <source>
        <dbReference type="EMBL" id="ETS74253.1"/>
    </source>
</evidence>
<gene>
    <name evidence="2" type="ORF">PFICI_14119</name>
</gene>
<name>W3WK81_PESFW</name>
<keyword evidence="3" id="KW-1185">Reference proteome</keyword>
<sequence length="293" mass="31250">MSEQRSAPEDESAAFFSDLKLEAPYPSDTSYPNSLDIPGQPSGGDPWFPSTHNLPHSWSDNNSSYPPYNPAGYGSSPGVSNSPWPGYEHSVEANSNNPTYYPNSPSYAIADQLSPSEQAFYNTNGNASVVGDPTLPLNYHRQPELLYPSAPSVPSAPSATSDGHPIGQGQPLSDLLEVLPKSRSNAISADPGSRLARILVATSPHINNGPKGKESTDYTTVVAAYGAIGKTTINAIRDHASPRTLHTTCLSVNVLSRLVSRPSTCSISKYADMVQNPEDGPLAQGQRASYFDD</sequence>
<dbReference type="EMBL" id="KI912120">
    <property type="protein sequence ID" value="ETS74253.1"/>
    <property type="molecule type" value="Genomic_DNA"/>
</dbReference>
<protein>
    <submittedName>
        <fullName evidence="2">Uncharacterized protein</fullName>
    </submittedName>
</protein>
<dbReference type="HOGENOM" id="CLU_950298_0_0_1"/>
<feature type="compositionally biased region" description="Low complexity" evidence="1">
    <location>
        <begin position="149"/>
        <end position="159"/>
    </location>
</feature>
<dbReference type="Proteomes" id="UP000030651">
    <property type="component" value="Unassembled WGS sequence"/>
</dbReference>
<organism evidence="2 3">
    <name type="scientific">Pestalotiopsis fici (strain W106-1 / CGMCC3.15140)</name>
    <dbReference type="NCBI Taxonomy" id="1229662"/>
    <lineage>
        <taxon>Eukaryota</taxon>
        <taxon>Fungi</taxon>
        <taxon>Dikarya</taxon>
        <taxon>Ascomycota</taxon>
        <taxon>Pezizomycotina</taxon>
        <taxon>Sordariomycetes</taxon>
        <taxon>Xylariomycetidae</taxon>
        <taxon>Amphisphaeriales</taxon>
        <taxon>Sporocadaceae</taxon>
        <taxon>Pestalotiopsis</taxon>
    </lineage>
</organism>
<feature type="region of interest" description="Disordered" evidence="1">
    <location>
        <begin position="149"/>
        <end position="172"/>
    </location>
</feature>
<feature type="region of interest" description="Disordered" evidence="1">
    <location>
        <begin position="1"/>
        <end position="79"/>
    </location>
</feature>